<evidence type="ECO:0000313" key="3">
    <source>
        <dbReference type="Proteomes" id="UP000551501"/>
    </source>
</evidence>
<sequence length="225" mass="24891">MSVEYSAHTADESVAVAEVSWIDDLPLSEPADDAFADLTAAVRELQEAFTRSRPDADTAVDVADRLRAAAALLRDQEVSEDEQLAGRLWSRAGRGQTMAPDLVFDEVGEDHARGHVIIERFHSGRYALNGGVTPMIFDEILSRLGNAHGRRWARTASMTVDYRAPAPLFTPLTVTAELIDQVGRKRRLRGAITHGDRLIAEAHGLWIETRPEHDTRTPTDRGDSR</sequence>
<dbReference type="Gene3D" id="3.10.129.10">
    <property type="entry name" value="Hotdog Thioesterase"/>
    <property type="match status" value="1"/>
</dbReference>
<dbReference type="SUPFAM" id="SSF54637">
    <property type="entry name" value="Thioesterase/thiol ester dehydrase-isomerase"/>
    <property type="match status" value="1"/>
</dbReference>
<reference evidence="2 3" key="1">
    <citation type="submission" date="2020-08" db="EMBL/GenBank/DDBJ databases">
        <title>Sequencing the genomes of 1000 actinobacteria strains.</title>
        <authorList>
            <person name="Klenk H.-P."/>
        </authorList>
    </citation>
    <scope>NUCLEOTIDE SEQUENCE [LARGE SCALE GENOMIC DNA]</scope>
    <source>
        <strain evidence="2 3">DSM 45298</strain>
    </source>
</reference>
<keyword evidence="3" id="KW-1185">Reference proteome</keyword>
<dbReference type="EMBL" id="JACIFP010000001">
    <property type="protein sequence ID" value="MBB4137417.1"/>
    <property type="molecule type" value="Genomic_DNA"/>
</dbReference>
<gene>
    <name evidence="2" type="ORF">BKA16_003969</name>
</gene>
<dbReference type="InterPro" id="IPR006683">
    <property type="entry name" value="Thioestr_dom"/>
</dbReference>
<dbReference type="RefSeq" id="WP_183372270.1">
    <property type="nucleotide sequence ID" value="NZ_BAABHL010000119.1"/>
</dbReference>
<protein>
    <recommendedName>
        <fullName evidence="1">Thioesterase domain-containing protein</fullName>
    </recommendedName>
</protein>
<comment type="caution">
    <text evidence="2">The sequence shown here is derived from an EMBL/GenBank/DDBJ whole genome shotgun (WGS) entry which is preliminary data.</text>
</comment>
<accession>A0A840FD60</accession>
<dbReference type="AlphaFoldDB" id="A0A840FD60"/>
<dbReference type="Proteomes" id="UP000551501">
    <property type="component" value="Unassembled WGS sequence"/>
</dbReference>
<evidence type="ECO:0000259" key="1">
    <source>
        <dbReference type="Pfam" id="PF03061"/>
    </source>
</evidence>
<dbReference type="CDD" id="cd03443">
    <property type="entry name" value="PaaI_thioesterase"/>
    <property type="match status" value="1"/>
</dbReference>
<name>A0A840FD60_9ACTN</name>
<proteinExistence type="predicted"/>
<dbReference type="Pfam" id="PF03061">
    <property type="entry name" value="4HBT"/>
    <property type="match status" value="1"/>
</dbReference>
<feature type="domain" description="Thioesterase" evidence="1">
    <location>
        <begin position="128"/>
        <end position="181"/>
    </location>
</feature>
<organism evidence="2 3">
    <name type="scientific">Gordonia humi</name>
    <dbReference type="NCBI Taxonomy" id="686429"/>
    <lineage>
        <taxon>Bacteria</taxon>
        <taxon>Bacillati</taxon>
        <taxon>Actinomycetota</taxon>
        <taxon>Actinomycetes</taxon>
        <taxon>Mycobacteriales</taxon>
        <taxon>Gordoniaceae</taxon>
        <taxon>Gordonia</taxon>
    </lineage>
</organism>
<dbReference type="InterPro" id="IPR029069">
    <property type="entry name" value="HotDog_dom_sf"/>
</dbReference>
<evidence type="ECO:0000313" key="2">
    <source>
        <dbReference type="EMBL" id="MBB4137417.1"/>
    </source>
</evidence>